<keyword evidence="1" id="KW-0812">Transmembrane</keyword>
<gene>
    <name evidence="2" type="primary">Necator_chrI.g1813</name>
    <name evidence="2" type="ORF">RB195_005687</name>
</gene>
<dbReference type="EMBL" id="JAVFWL010000001">
    <property type="protein sequence ID" value="KAK6728188.1"/>
    <property type="molecule type" value="Genomic_DNA"/>
</dbReference>
<keyword evidence="1" id="KW-1133">Transmembrane helix</keyword>
<name>A0ABR1BP41_NECAM</name>
<evidence type="ECO:0000256" key="1">
    <source>
        <dbReference type="SAM" id="Phobius"/>
    </source>
</evidence>
<evidence type="ECO:0000313" key="2">
    <source>
        <dbReference type="EMBL" id="KAK6728188.1"/>
    </source>
</evidence>
<dbReference type="Proteomes" id="UP001303046">
    <property type="component" value="Unassembled WGS sequence"/>
</dbReference>
<keyword evidence="3" id="KW-1185">Reference proteome</keyword>
<proteinExistence type="predicted"/>
<accession>A0ABR1BP41</accession>
<keyword evidence="1" id="KW-0472">Membrane</keyword>
<protein>
    <submittedName>
        <fullName evidence="2">Uncharacterized protein</fullName>
    </submittedName>
</protein>
<comment type="caution">
    <text evidence="2">The sequence shown here is derived from an EMBL/GenBank/DDBJ whole genome shotgun (WGS) entry which is preliminary data.</text>
</comment>
<evidence type="ECO:0000313" key="3">
    <source>
        <dbReference type="Proteomes" id="UP001303046"/>
    </source>
</evidence>
<organism evidence="2 3">
    <name type="scientific">Necator americanus</name>
    <name type="common">Human hookworm</name>
    <dbReference type="NCBI Taxonomy" id="51031"/>
    <lineage>
        <taxon>Eukaryota</taxon>
        <taxon>Metazoa</taxon>
        <taxon>Ecdysozoa</taxon>
        <taxon>Nematoda</taxon>
        <taxon>Chromadorea</taxon>
        <taxon>Rhabditida</taxon>
        <taxon>Rhabditina</taxon>
        <taxon>Rhabditomorpha</taxon>
        <taxon>Strongyloidea</taxon>
        <taxon>Ancylostomatidae</taxon>
        <taxon>Bunostominae</taxon>
        <taxon>Necator</taxon>
    </lineage>
</organism>
<reference evidence="2 3" key="1">
    <citation type="submission" date="2023-08" db="EMBL/GenBank/DDBJ databases">
        <title>A Necator americanus chromosomal reference genome.</title>
        <authorList>
            <person name="Ilik V."/>
            <person name="Petrzelkova K.J."/>
            <person name="Pardy F."/>
            <person name="Fuh T."/>
            <person name="Niatou-Singa F.S."/>
            <person name="Gouil Q."/>
            <person name="Baker L."/>
            <person name="Ritchie M.E."/>
            <person name="Jex A.R."/>
            <person name="Gazzola D."/>
            <person name="Li H."/>
            <person name="Toshio Fujiwara R."/>
            <person name="Zhan B."/>
            <person name="Aroian R.V."/>
            <person name="Pafco B."/>
            <person name="Schwarz E.M."/>
        </authorList>
    </citation>
    <scope>NUCLEOTIDE SEQUENCE [LARGE SCALE GENOMIC DNA]</scope>
    <source>
        <strain evidence="2 3">Aroian</strain>
        <tissue evidence="2">Whole animal</tissue>
    </source>
</reference>
<sequence>MRTILSLPRQDGSNISDLMPIASDLLAEKTTPTTELSKAYMTMMAFCFVHALAFIMIALLSCRLRSSYK</sequence>
<feature type="transmembrane region" description="Helical" evidence="1">
    <location>
        <begin position="39"/>
        <end position="60"/>
    </location>
</feature>